<dbReference type="Gene3D" id="3.10.20.90">
    <property type="entry name" value="Phosphatidylinositol 3-kinase Catalytic Subunit, Chain A, domain 1"/>
    <property type="match status" value="1"/>
</dbReference>
<dbReference type="EMBL" id="CAACVR010000045">
    <property type="protein sequence ID" value="VEU23364.1"/>
    <property type="molecule type" value="Genomic_DNA"/>
</dbReference>
<keyword evidence="3" id="KW-0863">Zinc-finger</keyword>
<dbReference type="InterPro" id="IPR004181">
    <property type="entry name" value="Znf_MIZ"/>
</dbReference>
<dbReference type="SMART" id="SM01180">
    <property type="entry name" value="DWNN"/>
    <property type="match status" value="1"/>
</dbReference>
<proteinExistence type="predicted"/>
<sequence length="424" mass="47443">MAVIYYRFRSQKPDQISTIRFDGTGLTVFELKREIIYANKLLNATDVDLFLYHYEDAGKEYEDDNEVIQRSSTVSVRRTSAGKKGKGNVARYIAGRQRLARPTATTFSAMPLASTAPVSADGKQSEEDLIKQMFNQQDDQWNQQQAIMATAQRVESTRFNAKLDENIPDYYICYKCGAKGKHHIRNCPKNNDPNWEGVRVKKTTGIPKSHLKAVDTPAGVVDDPSQNYMVNEQGKYVVAVADKRAWERYQKIQESKHEAEGKSDEIDVDDPELRDPQTKKLFRDPVRTKCCQKLYSRHVIEDLLLESDFKCPNCGQEDVYLDSLQEDEEMQKKVKEYLAKRKKELGEDENASKRQRLNPAGLPSIPQHNPGLIGVPPMGMPFMPFPLPGQLPLAMPIGAMPSSNASAGPSATGGTGGAGNTNGH</sequence>
<dbReference type="InterPro" id="IPR014891">
    <property type="entry name" value="DWNN_domain"/>
</dbReference>
<evidence type="ECO:0000259" key="7">
    <source>
        <dbReference type="PROSITE" id="PS51282"/>
    </source>
</evidence>
<feature type="region of interest" description="Disordered" evidence="6">
    <location>
        <begin position="254"/>
        <end position="276"/>
    </location>
</feature>
<evidence type="ECO:0000313" key="9">
    <source>
        <dbReference type="Proteomes" id="UP000290900"/>
    </source>
</evidence>
<feature type="region of interest" description="Disordered" evidence="6">
    <location>
        <begin position="403"/>
        <end position="424"/>
    </location>
</feature>
<evidence type="ECO:0000256" key="6">
    <source>
        <dbReference type="SAM" id="MobiDB-lite"/>
    </source>
</evidence>
<dbReference type="FunCoup" id="A0A448YR18">
    <property type="interactions" value="139"/>
</dbReference>
<keyword evidence="2" id="KW-0479">Metal-binding</keyword>
<dbReference type="InParanoid" id="A0A448YR18"/>
<keyword evidence="5" id="KW-0539">Nucleus</keyword>
<feature type="compositionally biased region" description="Gly residues" evidence="6">
    <location>
        <begin position="411"/>
        <end position="424"/>
    </location>
</feature>
<evidence type="ECO:0000256" key="2">
    <source>
        <dbReference type="ARBA" id="ARBA00022723"/>
    </source>
</evidence>
<dbReference type="PANTHER" id="PTHR15439">
    <property type="entry name" value="RETINOBLASTOMA-BINDING PROTEIN 6"/>
    <property type="match status" value="1"/>
</dbReference>
<dbReference type="GO" id="GO:0005634">
    <property type="term" value="C:nucleus"/>
    <property type="evidence" value="ECO:0007669"/>
    <property type="project" value="UniProtKB-SubCell"/>
</dbReference>
<dbReference type="GO" id="GO:0016567">
    <property type="term" value="P:protein ubiquitination"/>
    <property type="evidence" value="ECO:0007669"/>
    <property type="project" value="InterPro"/>
</dbReference>
<feature type="region of interest" description="Disordered" evidence="6">
    <location>
        <begin position="344"/>
        <end position="368"/>
    </location>
</feature>
<dbReference type="PANTHER" id="PTHR15439:SF0">
    <property type="entry name" value="CELL DIVISION CYCLE AND APOPTOSIS REGULATOR PROTEIN 1-RELATED"/>
    <property type="match status" value="1"/>
</dbReference>
<dbReference type="GO" id="GO:0006511">
    <property type="term" value="P:ubiquitin-dependent protein catabolic process"/>
    <property type="evidence" value="ECO:0007669"/>
    <property type="project" value="TreeGrafter"/>
</dbReference>
<organism evidence="8 9">
    <name type="scientific">Brettanomyces naardenensis</name>
    <name type="common">Yeast</name>
    <dbReference type="NCBI Taxonomy" id="13370"/>
    <lineage>
        <taxon>Eukaryota</taxon>
        <taxon>Fungi</taxon>
        <taxon>Dikarya</taxon>
        <taxon>Ascomycota</taxon>
        <taxon>Saccharomycotina</taxon>
        <taxon>Pichiomycetes</taxon>
        <taxon>Pichiales</taxon>
        <taxon>Pichiaceae</taxon>
        <taxon>Brettanomyces</taxon>
    </lineage>
</organism>
<dbReference type="Proteomes" id="UP000290900">
    <property type="component" value="Unassembled WGS sequence"/>
</dbReference>
<evidence type="ECO:0000256" key="1">
    <source>
        <dbReference type="ARBA" id="ARBA00004123"/>
    </source>
</evidence>
<dbReference type="GO" id="GO:0061630">
    <property type="term" value="F:ubiquitin protein ligase activity"/>
    <property type="evidence" value="ECO:0007669"/>
    <property type="project" value="InterPro"/>
</dbReference>
<dbReference type="Gene3D" id="3.30.40.10">
    <property type="entry name" value="Zinc/RING finger domain, C3HC4 (zinc finger)"/>
    <property type="match status" value="1"/>
</dbReference>
<dbReference type="OrthoDB" id="106784at2759"/>
<evidence type="ECO:0000256" key="4">
    <source>
        <dbReference type="ARBA" id="ARBA00022833"/>
    </source>
</evidence>
<dbReference type="CDD" id="cd16620">
    <property type="entry name" value="vRING-HC-C4C4_RBBP6"/>
    <property type="match status" value="1"/>
</dbReference>
<evidence type="ECO:0000256" key="5">
    <source>
        <dbReference type="ARBA" id="ARBA00023242"/>
    </source>
</evidence>
<name>A0A448YR18_BRENA</name>
<evidence type="ECO:0000256" key="3">
    <source>
        <dbReference type="ARBA" id="ARBA00022771"/>
    </source>
</evidence>
<dbReference type="GO" id="GO:0008270">
    <property type="term" value="F:zinc ion binding"/>
    <property type="evidence" value="ECO:0007669"/>
    <property type="project" value="UniProtKB-KW"/>
</dbReference>
<dbReference type="AlphaFoldDB" id="A0A448YR18"/>
<dbReference type="GO" id="GO:0006397">
    <property type="term" value="P:mRNA processing"/>
    <property type="evidence" value="ECO:0007669"/>
    <property type="project" value="InterPro"/>
</dbReference>
<dbReference type="SUPFAM" id="SSF57850">
    <property type="entry name" value="RING/U-box"/>
    <property type="match status" value="1"/>
</dbReference>
<dbReference type="Pfam" id="PF11789">
    <property type="entry name" value="zf-Nse"/>
    <property type="match status" value="1"/>
</dbReference>
<dbReference type="STRING" id="13370.A0A448YR18"/>
<keyword evidence="4" id="KW-0862">Zinc</keyword>
<feature type="domain" description="DWNN" evidence="7">
    <location>
        <begin position="4"/>
        <end position="80"/>
    </location>
</feature>
<dbReference type="Pfam" id="PF08783">
    <property type="entry name" value="DWNN"/>
    <property type="match status" value="1"/>
</dbReference>
<protein>
    <submittedName>
        <fullName evidence="8">DEKNAAC104455</fullName>
    </submittedName>
</protein>
<keyword evidence="9" id="KW-1185">Reference proteome</keyword>
<comment type="subcellular location">
    <subcellularLocation>
        <location evidence="1">Nucleus</location>
    </subcellularLocation>
</comment>
<accession>A0A448YR18</accession>
<dbReference type="Gene3D" id="4.10.60.10">
    <property type="entry name" value="Zinc finger, CCHC-type"/>
    <property type="match status" value="1"/>
</dbReference>
<gene>
    <name evidence="8" type="ORF">BRENAR_LOCUS4095</name>
</gene>
<reference evidence="8 9" key="1">
    <citation type="submission" date="2018-12" db="EMBL/GenBank/DDBJ databases">
        <authorList>
            <person name="Tiukova I."/>
            <person name="Dainat J."/>
        </authorList>
    </citation>
    <scope>NUCLEOTIDE SEQUENCE [LARGE SCALE GENOMIC DNA]</scope>
</reference>
<dbReference type="InterPro" id="IPR013083">
    <property type="entry name" value="Znf_RING/FYVE/PHD"/>
</dbReference>
<dbReference type="InterPro" id="IPR033489">
    <property type="entry name" value="RBBP6"/>
</dbReference>
<dbReference type="PROSITE" id="PS51282">
    <property type="entry name" value="DWNN"/>
    <property type="match status" value="1"/>
</dbReference>
<evidence type="ECO:0000313" key="8">
    <source>
        <dbReference type="EMBL" id="VEU23364.1"/>
    </source>
</evidence>